<feature type="signal peptide" evidence="7">
    <location>
        <begin position="1"/>
        <end position="24"/>
    </location>
</feature>
<proteinExistence type="predicted"/>
<sequence length="318" mass="35818">MWLWKNMISKSIVFAFFIIPGAFSHAPKGVFRTGGQSITKLKTRNVFDTRSTPARSRPHAIERQIGAVPTGISTSSVPRPEIGNVPYGTRINSCTTPGVIALTFDDGPYSYTKDLLDLLDQYNAKATFFITGNNYHDISDCSTEYPALIQRMHNSGHQIASHTWTHPNLNTLSLTDFNNEMYYNEMALRNILGFIPTYMRPPFVDCDSDCFSRLKDLGYHAIYYDIDTFDYANDSPDSIQTSKDLFSNYFAPHPENGLVLSHDIHYETVYNLTKFMLETMAADGYGTSVPLFQLNDVVEGSGNSYLNLSDPNRFVADK</sequence>
<evidence type="ECO:0000256" key="3">
    <source>
        <dbReference type="ARBA" id="ARBA00022729"/>
    </source>
</evidence>
<evidence type="ECO:0000313" key="9">
    <source>
        <dbReference type="EMBL" id="KAL3421195.1"/>
    </source>
</evidence>
<evidence type="ECO:0000256" key="6">
    <source>
        <dbReference type="ARBA" id="ARBA00023285"/>
    </source>
</evidence>
<protein>
    <submittedName>
        <fullName evidence="9">Chitin deacetylase</fullName>
    </submittedName>
</protein>
<dbReference type="PANTHER" id="PTHR46471:SF2">
    <property type="entry name" value="CHITIN DEACETYLASE-RELATED"/>
    <property type="match status" value="1"/>
</dbReference>
<feature type="domain" description="NodB homology" evidence="8">
    <location>
        <begin position="98"/>
        <end position="288"/>
    </location>
</feature>
<dbReference type="Proteomes" id="UP001629113">
    <property type="component" value="Unassembled WGS sequence"/>
</dbReference>
<dbReference type="InterPro" id="IPR011330">
    <property type="entry name" value="Glyco_hydro/deAcase_b/a-brl"/>
</dbReference>
<comment type="caution">
    <text evidence="9">The sequence shown here is derived from an EMBL/GenBank/DDBJ whole genome shotgun (WGS) entry which is preliminary data.</text>
</comment>
<comment type="cofactor">
    <cofactor evidence="1">
        <name>Co(2+)</name>
        <dbReference type="ChEBI" id="CHEBI:48828"/>
    </cofactor>
</comment>
<keyword evidence="4" id="KW-0378">Hydrolase</keyword>
<dbReference type="InterPro" id="IPR002509">
    <property type="entry name" value="NODB_dom"/>
</dbReference>
<keyword evidence="10" id="KW-1185">Reference proteome</keyword>
<gene>
    <name evidence="9" type="ORF">PVAG01_07640</name>
</gene>
<keyword evidence="6" id="KW-0170">Cobalt</keyword>
<evidence type="ECO:0000256" key="4">
    <source>
        <dbReference type="ARBA" id="ARBA00022801"/>
    </source>
</evidence>
<keyword evidence="5" id="KW-0119">Carbohydrate metabolism</keyword>
<evidence type="ECO:0000256" key="5">
    <source>
        <dbReference type="ARBA" id="ARBA00023277"/>
    </source>
</evidence>
<keyword evidence="3 7" id="KW-0732">Signal</keyword>
<organism evidence="9 10">
    <name type="scientific">Phlyctema vagabunda</name>
    <dbReference type="NCBI Taxonomy" id="108571"/>
    <lineage>
        <taxon>Eukaryota</taxon>
        <taxon>Fungi</taxon>
        <taxon>Dikarya</taxon>
        <taxon>Ascomycota</taxon>
        <taxon>Pezizomycotina</taxon>
        <taxon>Leotiomycetes</taxon>
        <taxon>Helotiales</taxon>
        <taxon>Dermateaceae</taxon>
        <taxon>Phlyctema</taxon>
    </lineage>
</organism>
<dbReference type="CDD" id="cd10951">
    <property type="entry name" value="CE4_ClCDA_like"/>
    <property type="match status" value="1"/>
</dbReference>
<evidence type="ECO:0000256" key="1">
    <source>
        <dbReference type="ARBA" id="ARBA00001941"/>
    </source>
</evidence>
<reference evidence="9 10" key="1">
    <citation type="submission" date="2024-06" db="EMBL/GenBank/DDBJ databases">
        <title>Complete genome of Phlyctema vagabunda strain 19-DSS-EL-015.</title>
        <authorList>
            <person name="Fiorenzani C."/>
        </authorList>
    </citation>
    <scope>NUCLEOTIDE SEQUENCE [LARGE SCALE GENOMIC DNA]</scope>
    <source>
        <strain evidence="9 10">19-DSS-EL-015</strain>
    </source>
</reference>
<keyword evidence="2" id="KW-0479">Metal-binding</keyword>
<dbReference type="EMBL" id="JBFCZG010000006">
    <property type="protein sequence ID" value="KAL3421195.1"/>
    <property type="molecule type" value="Genomic_DNA"/>
</dbReference>
<feature type="chain" id="PRO_5047444260" evidence="7">
    <location>
        <begin position="25"/>
        <end position="318"/>
    </location>
</feature>
<evidence type="ECO:0000256" key="7">
    <source>
        <dbReference type="SAM" id="SignalP"/>
    </source>
</evidence>
<dbReference type="PANTHER" id="PTHR46471">
    <property type="entry name" value="CHITIN DEACETYLASE"/>
    <property type="match status" value="1"/>
</dbReference>
<evidence type="ECO:0000313" key="10">
    <source>
        <dbReference type="Proteomes" id="UP001629113"/>
    </source>
</evidence>
<dbReference type="Gene3D" id="3.20.20.370">
    <property type="entry name" value="Glycoside hydrolase/deacetylase"/>
    <property type="match status" value="1"/>
</dbReference>
<dbReference type="Pfam" id="PF01522">
    <property type="entry name" value="Polysacc_deac_1"/>
    <property type="match status" value="1"/>
</dbReference>
<accession>A0ABR4PD06</accession>
<evidence type="ECO:0000259" key="8">
    <source>
        <dbReference type="PROSITE" id="PS51677"/>
    </source>
</evidence>
<dbReference type="SUPFAM" id="SSF88713">
    <property type="entry name" value="Glycoside hydrolase/deacetylase"/>
    <property type="match status" value="1"/>
</dbReference>
<name>A0ABR4PD06_9HELO</name>
<dbReference type="PROSITE" id="PS51677">
    <property type="entry name" value="NODB"/>
    <property type="match status" value="1"/>
</dbReference>
<evidence type="ECO:0000256" key="2">
    <source>
        <dbReference type="ARBA" id="ARBA00022723"/>
    </source>
</evidence>